<gene>
    <name evidence="1" type="ORF">DSTB1V02_LOCUS6431</name>
</gene>
<dbReference type="EMBL" id="CAJPEV010001175">
    <property type="protein sequence ID" value="CAG0891181.1"/>
    <property type="molecule type" value="Genomic_DNA"/>
</dbReference>
<protein>
    <submittedName>
        <fullName evidence="1">Uncharacterized protein</fullName>
    </submittedName>
</protein>
<reference evidence="1" key="1">
    <citation type="submission" date="2020-11" db="EMBL/GenBank/DDBJ databases">
        <authorList>
            <person name="Tran Van P."/>
        </authorList>
    </citation>
    <scope>NUCLEOTIDE SEQUENCE</scope>
</reference>
<name>A0A7R8XBF6_9CRUS</name>
<sequence>MEDVSSLILPVLADSSQQAVNLNSNEIVELTEEIFMPIMLPMEYGHLSVHDNPIECGCSMAWVVLGSFFLNRIGGECKDGMAFQDLDPEIFQDLCVERDPPEEGDYSTWIASRPIGSVSTRRKIEAGSQKRLSS</sequence>
<dbReference type="AlphaFoldDB" id="A0A7R8XBF6"/>
<dbReference type="Gene3D" id="3.80.10.10">
    <property type="entry name" value="Ribonuclease Inhibitor"/>
    <property type="match status" value="1"/>
</dbReference>
<dbReference type="InterPro" id="IPR032675">
    <property type="entry name" value="LRR_dom_sf"/>
</dbReference>
<organism evidence="1">
    <name type="scientific">Darwinula stevensoni</name>
    <dbReference type="NCBI Taxonomy" id="69355"/>
    <lineage>
        <taxon>Eukaryota</taxon>
        <taxon>Metazoa</taxon>
        <taxon>Ecdysozoa</taxon>
        <taxon>Arthropoda</taxon>
        <taxon>Crustacea</taxon>
        <taxon>Oligostraca</taxon>
        <taxon>Ostracoda</taxon>
        <taxon>Podocopa</taxon>
        <taxon>Podocopida</taxon>
        <taxon>Darwinulocopina</taxon>
        <taxon>Darwinuloidea</taxon>
        <taxon>Darwinulidae</taxon>
        <taxon>Darwinula</taxon>
    </lineage>
</organism>
<dbReference type="Proteomes" id="UP000677054">
    <property type="component" value="Unassembled WGS sequence"/>
</dbReference>
<dbReference type="OrthoDB" id="676979at2759"/>
<evidence type="ECO:0000313" key="1">
    <source>
        <dbReference type="EMBL" id="CAD7246583.1"/>
    </source>
</evidence>
<accession>A0A7R8XBF6</accession>
<evidence type="ECO:0000313" key="2">
    <source>
        <dbReference type="Proteomes" id="UP000677054"/>
    </source>
</evidence>
<dbReference type="EMBL" id="LR900692">
    <property type="protein sequence ID" value="CAD7246583.1"/>
    <property type="molecule type" value="Genomic_DNA"/>
</dbReference>
<proteinExistence type="predicted"/>
<keyword evidence="2" id="KW-1185">Reference proteome</keyword>